<accession>G9EMJ9</accession>
<name>G9EMJ9_9GAMM</name>
<evidence type="ECO:0000313" key="2">
    <source>
        <dbReference type="Proteomes" id="UP000002770"/>
    </source>
</evidence>
<dbReference type="InParanoid" id="G9EMJ9"/>
<gene>
    <name evidence="1" type="ORF">LDG_6466</name>
</gene>
<protein>
    <submittedName>
        <fullName evidence="1">Uncharacterized protein</fullName>
    </submittedName>
</protein>
<dbReference type="AlphaFoldDB" id="G9EMJ9"/>
<proteinExistence type="predicted"/>
<dbReference type="Proteomes" id="UP000002770">
    <property type="component" value="Unassembled WGS sequence"/>
</dbReference>
<evidence type="ECO:0000313" key="1">
    <source>
        <dbReference type="EMBL" id="EHL31535.1"/>
    </source>
</evidence>
<dbReference type="HOGENOM" id="CLU_2935900_0_0_6"/>
<keyword evidence="2" id="KW-1185">Reference proteome</keyword>
<reference evidence="1 2" key="1">
    <citation type="journal article" date="2011" name="BMC Genomics">
        <title>Insight into cross-talk between intra-amoebal pathogens.</title>
        <authorList>
            <person name="Gimenez G."/>
            <person name="Bertelli C."/>
            <person name="Moliner C."/>
            <person name="Robert C."/>
            <person name="Raoult D."/>
            <person name="Fournier P.E."/>
            <person name="Greub G."/>
        </authorList>
    </citation>
    <scope>NUCLEOTIDE SEQUENCE [LARGE SCALE GENOMIC DNA]</scope>
    <source>
        <strain evidence="1 2">LLAP12</strain>
    </source>
</reference>
<organism evidence="1 2">
    <name type="scientific">Legionella drancourtii LLAP12</name>
    <dbReference type="NCBI Taxonomy" id="658187"/>
    <lineage>
        <taxon>Bacteria</taxon>
        <taxon>Pseudomonadati</taxon>
        <taxon>Pseudomonadota</taxon>
        <taxon>Gammaproteobacteria</taxon>
        <taxon>Legionellales</taxon>
        <taxon>Legionellaceae</taxon>
        <taxon>Legionella</taxon>
    </lineage>
</organism>
<dbReference type="EMBL" id="JH413813">
    <property type="protein sequence ID" value="EHL31535.1"/>
    <property type="molecule type" value="Genomic_DNA"/>
</dbReference>
<sequence length="60" mass="6880">MTDFLNLMAVGPGRSAIKYCETFKSLFSILNYRYRVSLNYVRIICIINSRSSVLGRVELS</sequence>